<name>A0A484NCT1_9ASTE</name>
<evidence type="ECO:0000256" key="5">
    <source>
        <dbReference type="ARBA" id="ARBA00023242"/>
    </source>
</evidence>
<dbReference type="PANTHER" id="PTHR31140">
    <property type="entry name" value="B3 DOMAIN-CONTAINING TRANSCRIPTION FACTOR ABI3"/>
    <property type="match status" value="1"/>
</dbReference>
<feature type="domain" description="TF-B3" evidence="7">
    <location>
        <begin position="164"/>
        <end position="269"/>
    </location>
</feature>
<keyword evidence="5" id="KW-0539">Nucleus</keyword>
<dbReference type="Pfam" id="PF02362">
    <property type="entry name" value="B3"/>
    <property type="match status" value="1"/>
</dbReference>
<dbReference type="GO" id="GO:0005634">
    <property type="term" value="C:nucleus"/>
    <property type="evidence" value="ECO:0007669"/>
    <property type="project" value="UniProtKB-SubCell"/>
</dbReference>
<dbReference type="SMART" id="SM01019">
    <property type="entry name" value="B3"/>
    <property type="match status" value="1"/>
</dbReference>
<gene>
    <name evidence="8" type="ORF">CCAM_LOCUS40102</name>
</gene>
<organism evidence="8 9">
    <name type="scientific">Cuscuta campestris</name>
    <dbReference type="NCBI Taxonomy" id="132261"/>
    <lineage>
        <taxon>Eukaryota</taxon>
        <taxon>Viridiplantae</taxon>
        <taxon>Streptophyta</taxon>
        <taxon>Embryophyta</taxon>
        <taxon>Tracheophyta</taxon>
        <taxon>Spermatophyta</taxon>
        <taxon>Magnoliopsida</taxon>
        <taxon>eudicotyledons</taxon>
        <taxon>Gunneridae</taxon>
        <taxon>Pentapetalae</taxon>
        <taxon>asterids</taxon>
        <taxon>lamiids</taxon>
        <taxon>Solanales</taxon>
        <taxon>Convolvulaceae</taxon>
        <taxon>Cuscuteae</taxon>
        <taxon>Cuscuta</taxon>
        <taxon>Cuscuta subgen. Grammica</taxon>
        <taxon>Cuscuta sect. Cleistogrammica</taxon>
    </lineage>
</organism>
<sequence>MILPHGCIKAVAGEFNISRKTVGKIWSLARGQMQDGLPVSVQCKRKGNFGRKEVPVDIPKMLAVPFHRRKNIRALGYAMEVSKSTVQRWLKRKAIRRHSNAMKPYLSYSGSSSFPYGRQQRVWLDEGGRGEEEAEEGAKAADPEAGGSGCGGAVAAAVEKEHMFDKVVTPSDVGKLNRLVIPKQHAEKYFPLDSSNNDKGLLLNFEDRNGKPWRFRYSYWNSSQSYVMTKGWSRFVKEKKLDAGDVVSFQRGASESARDRLFIDWRRRPDHHHHHLAPVISLPHHHFSSFQRSPFHQHYPAAAAAAAAWNHHQAVFSAPLHPSSYGYGVFSGGEVVVNGNPCSGVSSSGIYLRPIVAAAAAAQQQQMMHRGGVGGGAAAAASAVVFESMPVVVHGKAAAKRLRLFGVNVDCPILDGDTSSPSSSTSAAAASTTTTIPSTLLQLKSSGYDDDGNNDTEELHLESDDYNNNKPRKSSSSASIDGCQTFAAAAECEEAIGTVVVALSLLFSPAAFLFPCWPANEKSAGMHIMDFNTNV</sequence>
<feature type="compositionally biased region" description="Polar residues" evidence="6">
    <location>
        <begin position="466"/>
        <end position="478"/>
    </location>
</feature>
<feature type="region of interest" description="Disordered" evidence="6">
    <location>
        <begin position="443"/>
        <end position="478"/>
    </location>
</feature>
<dbReference type="PROSITE" id="PS50863">
    <property type="entry name" value="B3"/>
    <property type="match status" value="1"/>
</dbReference>
<dbReference type="InterPro" id="IPR003340">
    <property type="entry name" value="B3_DNA-bd"/>
</dbReference>
<evidence type="ECO:0000313" key="9">
    <source>
        <dbReference type="Proteomes" id="UP000595140"/>
    </source>
</evidence>
<keyword evidence="9" id="KW-1185">Reference proteome</keyword>
<reference evidence="8 9" key="1">
    <citation type="submission" date="2018-04" db="EMBL/GenBank/DDBJ databases">
        <authorList>
            <person name="Vogel A."/>
        </authorList>
    </citation>
    <scope>NUCLEOTIDE SEQUENCE [LARGE SCALE GENOMIC DNA]</scope>
</reference>
<evidence type="ECO:0000259" key="7">
    <source>
        <dbReference type="PROSITE" id="PS50863"/>
    </source>
</evidence>
<dbReference type="GO" id="GO:0003677">
    <property type="term" value="F:DNA binding"/>
    <property type="evidence" value="ECO:0007669"/>
    <property type="project" value="UniProtKB-KW"/>
</dbReference>
<dbReference type="PANTHER" id="PTHR31140:SF2">
    <property type="entry name" value="B3 DOMAIN-CONTAINING TRANSCRIPTION FACTOR NGA2"/>
    <property type="match status" value="1"/>
</dbReference>
<dbReference type="OrthoDB" id="2020802at2759"/>
<dbReference type="AlphaFoldDB" id="A0A484NCT1"/>
<proteinExistence type="predicted"/>
<evidence type="ECO:0000256" key="2">
    <source>
        <dbReference type="ARBA" id="ARBA00023015"/>
    </source>
</evidence>
<dbReference type="InterPro" id="IPR015300">
    <property type="entry name" value="DNA-bd_pseudobarrel_sf"/>
</dbReference>
<accession>A0A484NCT1</accession>
<evidence type="ECO:0000256" key="3">
    <source>
        <dbReference type="ARBA" id="ARBA00023125"/>
    </source>
</evidence>
<protein>
    <recommendedName>
        <fullName evidence="7">TF-B3 domain-containing protein</fullName>
    </recommendedName>
</protein>
<keyword evidence="3" id="KW-0238">DNA-binding</keyword>
<dbReference type="Gene3D" id="2.40.330.10">
    <property type="entry name" value="DNA-binding pseudobarrel domain"/>
    <property type="match status" value="1"/>
</dbReference>
<evidence type="ECO:0000256" key="1">
    <source>
        <dbReference type="ARBA" id="ARBA00004123"/>
    </source>
</evidence>
<dbReference type="InterPro" id="IPR044800">
    <property type="entry name" value="LEC2-like"/>
</dbReference>
<evidence type="ECO:0000313" key="8">
    <source>
        <dbReference type="EMBL" id="VFQ98326.1"/>
    </source>
</evidence>
<dbReference type="GO" id="GO:0003700">
    <property type="term" value="F:DNA-binding transcription factor activity"/>
    <property type="evidence" value="ECO:0007669"/>
    <property type="project" value="InterPro"/>
</dbReference>
<dbReference type="FunFam" id="2.40.330.10:FF:000002">
    <property type="entry name" value="B3 domain-containing protein"/>
    <property type="match status" value="1"/>
</dbReference>
<comment type="subcellular location">
    <subcellularLocation>
        <location evidence="1">Nucleus</location>
    </subcellularLocation>
</comment>
<dbReference type="SUPFAM" id="SSF101936">
    <property type="entry name" value="DNA-binding pseudobarrel domain"/>
    <property type="match status" value="1"/>
</dbReference>
<evidence type="ECO:0000256" key="6">
    <source>
        <dbReference type="SAM" id="MobiDB-lite"/>
    </source>
</evidence>
<dbReference type="Proteomes" id="UP000595140">
    <property type="component" value="Unassembled WGS sequence"/>
</dbReference>
<evidence type="ECO:0000256" key="4">
    <source>
        <dbReference type="ARBA" id="ARBA00023163"/>
    </source>
</evidence>
<dbReference type="CDD" id="cd10017">
    <property type="entry name" value="B3_DNA"/>
    <property type="match status" value="1"/>
</dbReference>
<keyword evidence="4" id="KW-0804">Transcription</keyword>
<keyword evidence="2" id="KW-0805">Transcription regulation</keyword>
<feature type="region of interest" description="Disordered" evidence="6">
    <location>
        <begin position="126"/>
        <end position="147"/>
    </location>
</feature>
<feature type="compositionally biased region" description="Basic and acidic residues" evidence="6">
    <location>
        <begin position="126"/>
        <end position="142"/>
    </location>
</feature>
<dbReference type="EMBL" id="OOIL02006581">
    <property type="protein sequence ID" value="VFQ98326.1"/>
    <property type="molecule type" value="Genomic_DNA"/>
</dbReference>